<evidence type="ECO:0000256" key="6">
    <source>
        <dbReference type="ARBA" id="ARBA00022723"/>
    </source>
</evidence>
<evidence type="ECO:0000256" key="8">
    <source>
        <dbReference type="ARBA" id="ARBA00023328"/>
    </source>
</evidence>
<dbReference type="PROSITE" id="PS50280">
    <property type="entry name" value="SET"/>
    <property type="match status" value="1"/>
</dbReference>
<dbReference type="EMBL" id="OU015569">
    <property type="protein sequence ID" value="CAG5100360.1"/>
    <property type="molecule type" value="Genomic_DNA"/>
</dbReference>
<feature type="region of interest" description="Disordered" evidence="10">
    <location>
        <begin position="590"/>
        <end position="632"/>
    </location>
</feature>
<dbReference type="Pfam" id="PF00385">
    <property type="entry name" value="Chromo"/>
    <property type="match status" value="1"/>
</dbReference>
<sequence length="632" mass="73344">MPPSLSESDIDETKRNDLNAAASILMPSQRDNLRSSGSLDSTTEEGDGVLLKISSDDVGKYKLKKCRFPRLTSIAFLGEVADSFENSVNNHESRARLLKKKYPWTESEDEKPWFYRPRGPEDVEAALNEDGSPSSTPVEYEGEFYPTEKMMPNATAAEIVRIDHYRDLFKWEKRHLNYAKRKIEYILDYKRKHRQDLYLVKWCGIPELGSTWVRPIDISTHRYEFGRQINQFWEAAKKIIPHKKMPIVRRSNYEIPPEYSNMILVDYVKEKREKMKEILAENPLGENLIIENELDISKSPFSFDFIKQNTFIGDKSQLTEYAKELEEQLEIAEAMGHFCKEECGECTVKFYQQNDLGIHKASWKKYKHYRHVTAEEGDGHEYWKVVHPESYLIFECTDNCVCRKNGTCKMDQLSKLRANVNTTKFSIFKTDNDRGWGLKAMQRFKQGEAVIEYVGELMLEDTFKLAENQIWGKGLMYSMNLTQNDKNFPAYVVDSSRKGNHSRLINHSCDPNLTTYKIIKDDRNINRPCPVLFANKDIEPGEELTFNYKIEVQNQDEDPSNENGSSEGVADEQEKEDDFEIVFTCQCGSKKCKDRDKSKKTKKPAKQLQKKRKLEHSSKPSPKKPKTDAESS</sequence>
<keyword evidence="3" id="KW-0489">Methyltransferase</keyword>
<dbReference type="InterPro" id="IPR046341">
    <property type="entry name" value="SET_dom_sf"/>
</dbReference>
<evidence type="ECO:0000256" key="3">
    <source>
        <dbReference type="ARBA" id="ARBA00022603"/>
    </source>
</evidence>
<dbReference type="SUPFAM" id="SSF54160">
    <property type="entry name" value="Chromo domain-like"/>
    <property type="match status" value="1"/>
</dbReference>
<protein>
    <submittedName>
        <fullName evidence="13">Oidioi.mRNA.OKI2018_I69.XSR.g16966.t1.cds</fullName>
    </submittedName>
</protein>
<keyword evidence="14" id="KW-1185">Reference proteome</keyword>
<evidence type="ECO:0000256" key="10">
    <source>
        <dbReference type="SAM" id="MobiDB-lite"/>
    </source>
</evidence>
<organism evidence="13 14">
    <name type="scientific">Oikopleura dioica</name>
    <name type="common">Tunicate</name>
    <dbReference type="NCBI Taxonomy" id="34765"/>
    <lineage>
        <taxon>Eukaryota</taxon>
        <taxon>Metazoa</taxon>
        <taxon>Chordata</taxon>
        <taxon>Tunicata</taxon>
        <taxon>Appendicularia</taxon>
        <taxon>Copelata</taxon>
        <taxon>Oikopleuridae</taxon>
        <taxon>Oikopleura</taxon>
    </lineage>
</organism>
<reference evidence="13 14" key="1">
    <citation type="submission" date="2021-04" db="EMBL/GenBank/DDBJ databases">
        <authorList>
            <person name="Bliznina A."/>
        </authorList>
    </citation>
    <scope>NUCLEOTIDE SEQUENCE [LARGE SCALE GENOMIC DNA]</scope>
</reference>
<dbReference type="Pfam" id="PF00856">
    <property type="entry name" value="SET"/>
    <property type="match status" value="1"/>
</dbReference>
<keyword evidence="9" id="KW-0175">Coiled coil</keyword>
<dbReference type="Gene3D" id="2.170.270.10">
    <property type="entry name" value="SET domain"/>
    <property type="match status" value="1"/>
</dbReference>
<name>A0ABN7SHR5_OIKDI</name>
<keyword evidence="5" id="KW-0949">S-adenosyl-L-methionine</keyword>
<keyword evidence="4" id="KW-0808">Transferase</keyword>
<keyword evidence="6" id="KW-0479">Metal-binding</keyword>
<evidence type="ECO:0000256" key="2">
    <source>
        <dbReference type="ARBA" id="ARBA00022454"/>
    </source>
</evidence>
<evidence type="ECO:0000256" key="1">
    <source>
        <dbReference type="ARBA" id="ARBA00004584"/>
    </source>
</evidence>
<feature type="region of interest" description="Disordered" evidence="10">
    <location>
        <begin position="21"/>
        <end position="46"/>
    </location>
</feature>
<keyword evidence="7" id="KW-0862">Zinc</keyword>
<feature type="region of interest" description="Disordered" evidence="10">
    <location>
        <begin position="554"/>
        <end position="576"/>
    </location>
</feature>
<feature type="coiled-coil region" evidence="9">
    <location>
        <begin position="315"/>
        <end position="342"/>
    </location>
</feature>
<evidence type="ECO:0000256" key="5">
    <source>
        <dbReference type="ARBA" id="ARBA00022691"/>
    </source>
</evidence>
<feature type="compositionally biased region" description="Basic residues" evidence="10">
    <location>
        <begin position="598"/>
        <end position="614"/>
    </location>
</feature>
<evidence type="ECO:0000313" key="13">
    <source>
        <dbReference type="EMBL" id="CAG5100360.1"/>
    </source>
</evidence>
<dbReference type="InterPro" id="IPR023780">
    <property type="entry name" value="Chromo_domain"/>
</dbReference>
<comment type="subcellular location">
    <subcellularLocation>
        <location evidence="1">Chromosome</location>
        <location evidence="1">Centromere</location>
    </subcellularLocation>
</comment>
<evidence type="ECO:0000256" key="7">
    <source>
        <dbReference type="ARBA" id="ARBA00022833"/>
    </source>
</evidence>
<evidence type="ECO:0000256" key="9">
    <source>
        <dbReference type="SAM" id="Coils"/>
    </source>
</evidence>
<dbReference type="SUPFAM" id="SSF82199">
    <property type="entry name" value="SET domain"/>
    <property type="match status" value="1"/>
</dbReference>
<proteinExistence type="predicted"/>
<gene>
    <name evidence="13" type="ORF">OKIOD_LOCUS8524</name>
</gene>
<keyword evidence="2" id="KW-0158">Chromosome</keyword>
<evidence type="ECO:0000313" key="14">
    <source>
        <dbReference type="Proteomes" id="UP001158576"/>
    </source>
</evidence>
<dbReference type="InterPro" id="IPR000953">
    <property type="entry name" value="Chromo/chromo_shadow_dom"/>
</dbReference>
<dbReference type="InterPro" id="IPR016197">
    <property type="entry name" value="Chromo-like_dom_sf"/>
</dbReference>
<dbReference type="PROSITE" id="PS50013">
    <property type="entry name" value="CHROMO_2"/>
    <property type="match status" value="1"/>
</dbReference>
<dbReference type="PANTHER" id="PTHR46223">
    <property type="entry name" value="HISTONE-LYSINE N-METHYLTRANSFERASE SUV39H"/>
    <property type="match status" value="1"/>
</dbReference>
<dbReference type="SMART" id="SM00317">
    <property type="entry name" value="SET"/>
    <property type="match status" value="1"/>
</dbReference>
<dbReference type="Proteomes" id="UP001158576">
    <property type="component" value="Chromosome XSR"/>
</dbReference>
<keyword evidence="8" id="KW-0137">Centromere</keyword>
<feature type="domain" description="Chromo" evidence="11">
    <location>
        <begin position="181"/>
        <end position="234"/>
    </location>
</feature>
<evidence type="ECO:0000259" key="11">
    <source>
        <dbReference type="PROSITE" id="PS50013"/>
    </source>
</evidence>
<evidence type="ECO:0000259" key="12">
    <source>
        <dbReference type="PROSITE" id="PS50280"/>
    </source>
</evidence>
<feature type="domain" description="SET" evidence="12">
    <location>
        <begin position="423"/>
        <end position="549"/>
    </location>
</feature>
<dbReference type="PANTHER" id="PTHR46223:SF3">
    <property type="entry name" value="HISTONE-LYSINE N-METHYLTRANSFERASE SET-23"/>
    <property type="match status" value="1"/>
</dbReference>
<dbReference type="InterPro" id="IPR001214">
    <property type="entry name" value="SET_dom"/>
</dbReference>
<dbReference type="InterPro" id="IPR050973">
    <property type="entry name" value="H3K9_Histone-Lys_N-MTase"/>
</dbReference>
<evidence type="ECO:0000256" key="4">
    <source>
        <dbReference type="ARBA" id="ARBA00022679"/>
    </source>
</evidence>
<accession>A0ABN7SHR5</accession>
<dbReference type="Gene3D" id="2.40.50.40">
    <property type="match status" value="1"/>
</dbReference>